<dbReference type="AlphaFoldDB" id="A0A0F9UGN2"/>
<reference evidence="1" key="1">
    <citation type="journal article" date="2015" name="Nature">
        <title>Complex archaea that bridge the gap between prokaryotes and eukaryotes.</title>
        <authorList>
            <person name="Spang A."/>
            <person name="Saw J.H."/>
            <person name="Jorgensen S.L."/>
            <person name="Zaremba-Niedzwiedzka K."/>
            <person name="Martijn J."/>
            <person name="Lind A.E."/>
            <person name="van Eijk R."/>
            <person name="Schleper C."/>
            <person name="Guy L."/>
            <person name="Ettema T.J."/>
        </authorList>
    </citation>
    <scope>NUCLEOTIDE SEQUENCE</scope>
</reference>
<evidence type="ECO:0000313" key="1">
    <source>
        <dbReference type="EMBL" id="KKN60396.1"/>
    </source>
</evidence>
<name>A0A0F9UGN2_9ZZZZ</name>
<sequence>MKGIRFYEEYDSPRDKRYRQGDGNVFALSTDTPAFLGGQGEWCTEGLGALFHEPNSVVCSFVYAVERLRTHCRHISEQRAREIHPALFERLDTED</sequence>
<organism evidence="1">
    <name type="scientific">marine sediment metagenome</name>
    <dbReference type="NCBI Taxonomy" id="412755"/>
    <lineage>
        <taxon>unclassified sequences</taxon>
        <taxon>metagenomes</taxon>
        <taxon>ecological metagenomes</taxon>
    </lineage>
</organism>
<dbReference type="EMBL" id="LAZR01000697">
    <property type="protein sequence ID" value="KKN60396.1"/>
    <property type="molecule type" value="Genomic_DNA"/>
</dbReference>
<accession>A0A0F9UGN2</accession>
<gene>
    <name evidence="1" type="ORF">LCGC14_0532300</name>
</gene>
<proteinExistence type="predicted"/>
<comment type="caution">
    <text evidence="1">The sequence shown here is derived from an EMBL/GenBank/DDBJ whole genome shotgun (WGS) entry which is preliminary data.</text>
</comment>
<protein>
    <submittedName>
        <fullName evidence="1">Uncharacterized protein</fullName>
    </submittedName>
</protein>